<evidence type="ECO:0000259" key="8">
    <source>
        <dbReference type="Pfam" id="PF05504"/>
    </source>
</evidence>
<dbReference type="Gene3D" id="3.30.300.210">
    <property type="entry name" value="Nutrient germinant receptor protein C, domain 3"/>
    <property type="match status" value="1"/>
</dbReference>
<dbReference type="Proteomes" id="UP000283095">
    <property type="component" value="Chromosome"/>
</dbReference>
<dbReference type="GO" id="GO:0009847">
    <property type="term" value="P:spore germination"/>
    <property type="evidence" value="ECO:0007669"/>
    <property type="project" value="InterPro"/>
</dbReference>
<evidence type="ECO:0000256" key="5">
    <source>
        <dbReference type="ARBA" id="ARBA00023136"/>
    </source>
</evidence>
<dbReference type="InterPro" id="IPR057336">
    <property type="entry name" value="GerAC_N"/>
</dbReference>
<organism evidence="10 11">
    <name type="scientific">Peribacillus asahii</name>
    <dbReference type="NCBI Taxonomy" id="228899"/>
    <lineage>
        <taxon>Bacteria</taxon>
        <taxon>Bacillati</taxon>
        <taxon>Bacillota</taxon>
        <taxon>Bacilli</taxon>
        <taxon>Bacillales</taxon>
        <taxon>Bacillaceae</taxon>
        <taxon>Peribacillus</taxon>
    </lineage>
</organism>
<evidence type="ECO:0000256" key="1">
    <source>
        <dbReference type="ARBA" id="ARBA00004635"/>
    </source>
</evidence>
<dbReference type="NCBIfam" id="TIGR02887">
    <property type="entry name" value="spore_ger_x_C"/>
    <property type="match status" value="1"/>
</dbReference>
<keyword evidence="3" id="KW-0309">Germination</keyword>
<evidence type="ECO:0000256" key="3">
    <source>
        <dbReference type="ARBA" id="ARBA00022544"/>
    </source>
</evidence>
<name>A0A3Q9RKJ9_9BACI</name>
<gene>
    <name evidence="10" type="primary">yndF</name>
    <name evidence="10" type="ORF">BAOM_0693</name>
</gene>
<dbReference type="KEGG" id="pasa:BAOM_0693"/>
<evidence type="ECO:0000313" key="11">
    <source>
        <dbReference type="Proteomes" id="UP000283095"/>
    </source>
</evidence>
<dbReference type="EMBL" id="CP026095">
    <property type="protein sequence ID" value="AZV41325.1"/>
    <property type="molecule type" value="Genomic_DNA"/>
</dbReference>
<dbReference type="PANTHER" id="PTHR35789">
    <property type="entry name" value="SPORE GERMINATION PROTEIN B3"/>
    <property type="match status" value="1"/>
</dbReference>
<feature type="domain" description="Spore germination GerAC-like C-terminal" evidence="8">
    <location>
        <begin position="198"/>
        <end position="366"/>
    </location>
</feature>
<dbReference type="InterPro" id="IPR008844">
    <property type="entry name" value="Spore_GerAC-like"/>
</dbReference>
<keyword evidence="7" id="KW-0449">Lipoprotein</keyword>
<dbReference type="Pfam" id="PF05504">
    <property type="entry name" value="Spore_GerAC"/>
    <property type="match status" value="1"/>
</dbReference>
<dbReference type="GO" id="GO:0016020">
    <property type="term" value="C:membrane"/>
    <property type="evidence" value="ECO:0007669"/>
    <property type="project" value="UniProtKB-SubCell"/>
</dbReference>
<dbReference type="Pfam" id="PF25198">
    <property type="entry name" value="Spore_GerAC_N"/>
    <property type="match status" value="1"/>
</dbReference>
<sequence>MIGTAIDMVKGKTDDSVGEMSEEERKEKYKLTYQFVVPGNFIGGGSGGGQSGGGASEGKPFLNLTAEGTSIHQITRKMAAETSRKPYLEHINLIVLSEELARKGYLKDAMDFFVRDHEMRRVAKVMVAEGEARKVLEINPQHEKMPVLFIDSLSENIVKHGTSLPPINIGDVHSYLLKGNSFVIPRIVIKDNKGIILGAAMFNSQNQEMIGTLNESETLGLNFITEKVESAVLEFLMNGQLVAFEIKGAKSKIEADVSDKDQIKFTVKINVDGNVGEVYGDVALKNRSVLSEIEEKTAKEIERIINGAIDKVQKKYKADVFELGAYLKQEHYKTWKQVNKEWDKGENYFSKSVVDVQVRVDVRQIGASIKMVK</sequence>
<evidence type="ECO:0000259" key="9">
    <source>
        <dbReference type="Pfam" id="PF25198"/>
    </source>
</evidence>
<evidence type="ECO:0000256" key="7">
    <source>
        <dbReference type="ARBA" id="ARBA00023288"/>
    </source>
</evidence>
<evidence type="ECO:0000256" key="4">
    <source>
        <dbReference type="ARBA" id="ARBA00022729"/>
    </source>
</evidence>
<keyword evidence="4" id="KW-0732">Signal</keyword>
<dbReference type="InterPro" id="IPR046953">
    <property type="entry name" value="Spore_GerAC-like_C"/>
</dbReference>
<evidence type="ECO:0000256" key="2">
    <source>
        <dbReference type="ARBA" id="ARBA00007886"/>
    </source>
</evidence>
<accession>A0A3Q9RKJ9</accession>
<dbReference type="AlphaFoldDB" id="A0A3Q9RKJ9"/>
<keyword evidence="6" id="KW-0564">Palmitate</keyword>
<dbReference type="PANTHER" id="PTHR35789:SF1">
    <property type="entry name" value="SPORE GERMINATION PROTEIN B3"/>
    <property type="match status" value="1"/>
</dbReference>
<comment type="similarity">
    <text evidence="2">Belongs to the GerABKC lipoprotein family.</text>
</comment>
<dbReference type="InterPro" id="IPR038501">
    <property type="entry name" value="Spore_GerAC_C_sf"/>
</dbReference>
<proteinExistence type="inferred from homology"/>
<keyword evidence="5" id="KW-0472">Membrane</keyword>
<reference evidence="10 11" key="1">
    <citation type="submission" date="2018-01" db="EMBL/GenBank/DDBJ databases">
        <title>Bacillus asahii Genome sequencing and assembly.</title>
        <authorList>
            <person name="Jiang H."/>
            <person name="Feng Y."/>
            <person name="Zhao F."/>
            <person name="Lin X."/>
        </authorList>
    </citation>
    <scope>NUCLEOTIDE SEQUENCE [LARGE SCALE GENOMIC DNA]</scope>
    <source>
        <strain evidence="10 11">OM18</strain>
    </source>
</reference>
<evidence type="ECO:0000256" key="6">
    <source>
        <dbReference type="ARBA" id="ARBA00023139"/>
    </source>
</evidence>
<evidence type="ECO:0000313" key="10">
    <source>
        <dbReference type="EMBL" id="AZV41325.1"/>
    </source>
</evidence>
<feature type="domain" description="Spore germination protein N-terminal" evidence="9">
    <location>
        <begin position="25"/>
        <end position="188"/>
    </location>
</feature>
<comment type="subcellular location">
    <subcellularLocation>
        <location evidence="1">Membrane</location>
        <topology evidence="1">Lipid-anchor</topology>
    </subcellularLocation>
</comment>
<protein>
    <submittedName>
        <fullName evidence="10">Spore germination protein</fullName>
    </submittedName>
</protein>